<keyword evidence="3" id="KW-1185">Reference proteome</keyword>
<dbReference type="InParanoid" id="Q2LXK6"/>
<dbReference type="NCBIfam" id="NF041212">
    <property type="entry name" value="Uxx_star"/>
    <property type="match status" value="1"/>
</dbReference>
<evidence type="ECO:0000313" key="3">
    <source>
        <dbReference type="Proteomes" id="UP000001933"/>
    </source>
</evidence>
<gene>
    <name evidence="2" type="ORF">SYN_00336</name>
</gene>
<protein>
    <submittedName>
        <fullName evidence="2">Glutaredoxin</fullName>
    </submittedName>
</protein>
<proteinExistence type="predicted"/>
<dbReference type="KEGG" id="sat:SYN_00336"/>
<dbReference type="Gene3D" id="3.40.30.10">
    <property type="entry name" value="Glutaredoxin"/>
    <property type="match status" value="1"/>
</dbReference>
<dbReference type="PROSITE" id="PS51354">
    <property type="entry name" value="GLUTAREDOXIN_2"/>
    <property type="match status" value="1"/>
</dbReference>
<dbReference type="Proteomes" id="UP000001933">
    <property type="component" value="Chromosome"/>
</dbReference>
<accession>Q2LXK6</accession>
<dbReference type="InterPro" id="IPR036249">
    <property type="entry name" value="Thioredoxin-like_sf"/>
</dbReference>
<dbReference type="HOGENOM" id="CLU_026126_11_3_7"/>
<dbReference type="AlphaFoldDB" id="Q2LXK6"/>
<reference evidence="2 3" key="1">
    <citation type="journal article" date="2007" name="Proc. Natl. Acad. Sci. U.S.A.">
        <title>The genome of Syntrophus aciditrophicus: life at the thermodynamic limit of microbial growth.</title>
        <authorList>
            <person name="McInerney M.J."/>
            <person name="Rohlin L."/>
            <person name="Mouttaki H."/>
            <person name="Kim U."/>
            <person name="Krupp R.S."/>
            <person name="Rios-Hernandez L."/>
            <person name="Sieber J."/>
            <person name="Struchtemeyer C.G."/>
            <person name="Bhattacharyya A."/>
            <person name="Campbell J.W."/>
            <person name="Gunsalus R.P."/>
        </authorList>
    </citation>
    <scope>NUCLEOTIDE SEQUENCE [LARGE SCALE GENOMIC DNA]</scope>
    <source>
        <strain evidence="2 3">SB</strain>
    </source>
</reference>
<organism evidence="2 3">
    <name type="scientific">Syntrophus aciditrophicus (strain SB)</name>
    <dbReference type="NCBI Taxonomy" id="56780"/>
    <lineage>
        <taxon>Bacteria</taxon>
        <taxon>Pseudomonadati</taxon>
        <taxon>Thermodesulfobacteriota</taxon>
        <taxon>Syntrophia</taxon>
        <taxon>Syntrophales</taxon>
        <taxon>Syntrophaceae</taxon>
        <taxon>Syntrophus</taxon>
    </lineage>
</organism>
<dbReference type="NCBIfam" id="NF041114">
    <property type="entry name" value="gluta_UXX_star_1"/>
    <property type="match status" value="1"/>
</dbReference>
<dbReference type="Pfam" id="PF00462">
    <property type="entry name" value="Glutaredoxin"/>
    <property type="match status" value="1"/>
</dbReference>
<evidence type="ECO:0000259" key="1">
    <source>
        <dbReference type="Pfam" id="PF00462"/>
    </source>
</evidence>
<feature type="domain" description="Glutaredoxin" evidence="1">
    <location>
        <begin position="13"/>
        <end position="66"/>
    </location>
</feature>
<dbReference type="InterPro" id="IPR002109">
    <property type="entry name" value="Glutaredoxin"/>
</dbReference>
<dbReference type="STRING" id="56780.SYN_00336"/>
<sequence length="88" mass="9434">MSERRTIMGEKIRIYGTEMCPFCRKAREAYGEKAVFINVGGDPEKLAEMLAYSGGNRTVPVIVDGDKVTVGFLGDSSSQGNVPLFGGG</sequence>
<dbReference type="eggNOG" id="COG0695">
    <property type="taxonomic scope" value="Bacteria"/>
</dbReference>
<name>Q2LXK6_SYNAS</name>
<dbReference type="EMBL" id="CP000252">
    <property type="protein sequence ID" value="ABC78818.1"/>
    <property type="molecule type" value="Genomic_DNA"/>
</dbReference>
<evidence type="ECO:0000313" key="2">
    <source>
        <dbReference type="EMBL" id="ABC78818.1"/>
    </source>
</evidence>
<dbReference type="SUPFAM" id="SSF52833">
    <property type="entry name" value="Thioredoxin-like"/>
    <property type="match status" value="1"/>
</dbReference>